<evidence type="ECO:0000259" key="4">
    <source>
        <dbReference type="PROSITE" id="PS50949"/>
    </source>
</evidence>
<accession>A0A078MDS6</accession>
<dbReference type="HOGENOM" id="CLU_017584_10_0_9"/>
<dbReference type="AlphaFoldDB" id="A0A078MDS6"/>
<dbReference type="Proteomes" id="UP000044136">
    <property type="component" value="Unassembled WGS sequence"/>
</dbReference>
<evidence type="ECO:0000313" key="5">
    <source>
        <dbReference type="EMBL" id="CEA02861.1"/>
    </source>
</evidence>
<dbReference type="EMBL" id="CCSE01000001">
    <property type="protein sequence ID" value="CEA02861.1"/>
    <property type="molecule type" value="Genomic_DNA"/>
</dbReference>
<keyword evidence="2" id="KW-0238">DNA-binding</keyword>
<dbReference type="InterPro" id="IPR036390">
    <property type="entry name" value="WH_DNA-bd_sf"/>
</dbReference>
<dbReference type="STRING" id="1461582.BN1048_01874"/>
<keyword evidence="6" id="KW-1185">Reference proteome</keyword>
<dbReference type="PANTHER" id="PTHR38445:SF10">
    <property type="entry name" value="GNTR-FAMILY TRANSCRIPTIONAL REGULATOR"/>
    <property type="match status" value="1"/>
</dbReference>
<dbReference type="SMART" id="SM00345">
    <property type="entry name" value="HTH_GNTR"/>
    <property type="match status" value="1"/>
</dbReference>
<dbReference type="GO" id="GO:0003700">
    <property type="term" value="F:DNA-binding transcription factor activity"/>
    <property type="evidence" value="ECO:0007669"/>
    <property type="project" value="InterPro"/>
</dbReference>
<dbReference type="OrthoDB" id="162505at2"/>
<proteinExistence type="predicted"/>
<reference evidence="5 6" key="1">
    <citation type="submission" date="2014-07" db="EMBL/GenBank/DDBJ databases">
        <authorList>
            <person name="Urmite Genomes Urmite Genomes"/>
        </authorList>
    </citation>
    <scope>NUCLEOTIDE SEQUENCE [LARGE SCALE GENOMIC DNA]</scope>
    <source>
        <strain evidence="5 6">13MG44_air</strain>
    </source>
</reference>
<dbReference type="GO" id="GO:0003677">
    <property type="term" value="F:DNA binding"/>
    <property type="evidence" value="ECO:0007669"/>
    <property type="project" value="UniProtKB-KW"/>
</dbReference>
<dbReference type="Gene3D" id="1.10.10.10">
    <property type="entry name" value="Winged helix-like DNA-binding domain superfamily/Winged helix DNA-binding domain"/>
    <property type="match status" value="1"/>
</dbReference>
<name>A0A078MDS6_9STAP</name>
<evidence type="ECO:0000313" key="6">
    <source>
        <dbReference type="Proteomes" id="UP000044136"/>
    </source>
</evidence>
<dbReference type="Pfam" id="PF00392">
    <property type="entry name" value="GntR"/>
    <property type="match status" value="1"/>
</dbReference>
<sequence length="124" mass="14338">MSKLLNEKKPIFVQIRDWLADQIIDETLVEHDKVPSTNEIVTYFKVNHITVSKGVTELVEEGVLYKKRGVGMFVEEGARKKLLASRREGFVEEYLKPMLEEAKKLDLTESDIQKMIDVNRGDKE</sequence>
<protein>
    <submittedName>
        <fullName evidence="5">Putative HTH-type transcriptional regulator YurK</fullName>
    </submittedName>
</protein>
<dbReference type="CDD" id="cd07377">
    <property type="entry name" value="WHTH_GntR"/>
    <property type="match status" value="1"/>
</dbReference>
<evidence type="ECO:0000256" key="2">
    <source>
        <dbReference type="ARBA" id="ARBA00023125"/>
    </source>
</evidence>
<keyword evidence="1" id="KW-0805">Transcription regulation</keyword>
<feature type="domain" description="HTH gntR-type" evidence="4">
    <location>
        <begin position="9"/>
        <end position="77"/>
    </location>
</feature>
<evidence type="ECO:0000256" key="1">
    <source>
        <dbReference type="ARBA" id="ARBA00023015"/>
    </source>
</evidence>
<dbReference type="PANTHER" id="PTHR38445">
    <property type="entry name" value="HTH-TYPE TRANSCRIPTIONAL REPRESSOR YTRA"/>
    <property type="match status" value="1"/>
</dbReference>
<dbReference type="SUPFAM" id="SSF46785">
    <property type="entry name" value="Winged helix' DNA-binding domain"/>
    <property type="match status" value="1"/>
</dbReference>
<dbReference type="PROSITE" id="PS50949">
    <property type="entry name" value="HTH_GNTR"/>
    <property type="match status" value="1"/>
</dbReference>
<organism evidence="5 6">
    <name type="scientific">Jeotgalicoccus saudimassiliensis</name>
    <dbReference type="NCBI Taxonomy" id="1461582"/>
    <lineage>
        <taxon>Bacteria</taxon>
        <taxon>Bacillati</taxon>
        <taxon>Bacillota</taxon>
        <taxon>Bacilli</taxon>
        <taxon>Bacillales</taxon>
        <taxon>Staphylococcaceae</taxon>
        <taxon>Jeotgalicoccus</taxon>
    </lineage>
</organism>
<gene>
    <name evidence="5" type="primary">yurK_2</name>
    <name evidence="5" type="ORF">BN1048_01874</name>
</gene>
<keyword evidence="3" id="KW-0804">Transcription</keyword>
<dbReference type="InterPro" id="IPR000524">
    <property type="entry name" value="Tscrpt_reg_HTH_GntR"/>
</dbReference>
<dbReference type="eggNOG" id="COG1725">
    <property type="taxonomic scope" value="Bacteria"/>
</dbReference>
<dbReference type="InterPro" id="IPR036388">
    <property type="entry name" value="WH-like_DNA-bd_sf"/>
</dbReference>
<evidence type="ECO:0000256" key="3">
    <source>
        <dbReference type="ARBA" id="ARBA00023163"/>
    </source>
</evidence>
<dbReference type="RefSeq" id="WP_035810559.1">
    <property type="nucleotide sequence ID" value="NZ_CCSE01000001.1"/>
</dbReference>